<dbReference type="Proteomes" id="UP000237000">
    <property type="component" value="Unassembled WGS sequence"/>
</dbReference>
<keyword evidence="1" id="KW-0853">WD repeat</keyword>
<protein>
    <submittedName>
        <fullName evidence="4">WD repeat containing protein</fullName>
    </submittedName>
</protein>
<dbReference type="PROSITE" id="PS50082">
    <property type="entry name" value="WD_REPEATS_2"/>
    <property type="match status" value="2"/>
</dbReference>
<evidence type="ECO:0000313" key="4">
    <source>
        <dbReference type="EMBL" id="PON83654.1"/>
    </source>
</evidence>
<dbReference type="InterPro" id="IPR001680">
    <property type="entry name" value="WD40_rpt"/>
</dbReference>
<sequence length="864" mass="95166">MASRFQAAALLAAPSYPNAVAWSDDNLIAVASDHLVTILSPAMPSKSRGRITIDTGEPFPIGVVDRNDLLSPNLLPNSLSREVQSCVRSISWSPLGLGPNSGCLLAVCTVEGRVKLYRQPFCDFSPEWIEVMDISNRLYDYLESIGFGELEGGSSEDSGEQETEKRTTDDASNVVLRKESKRRKANVLETDIGLLKENSSKQIVSVSKSKANSLKKIQETCKLPLISANKYSARSAMLSSLVIAWSPVLQVSPKICSLPQNSSSISLLAVGGKSGKVSLWRVSVPDRYSIEHSGVPTTAMIVGLLQAHASWVTAISWVVLDSKTSNPQVLLATGSSDGSVKIWLACKEQLLKSSEANHASFSLLKEVVTDSVPVSVISLSVPAWSPNKMLLAVGKGSGSLEVWICDASNRKFDKFGSSDAHDNVVTGLAWAFQGRSLYSCSQDNLVRCWTLSDDVLSEVPIPSNTPRLRCPTELPNAFVSCFGLAVSPGNLVLAMVRNFDTDLLDPMYQKRTQKAAIEFFWIGTQEVCVLSNDSSTFVIPGFPVKELVSWDVNTLWSLKQYECQEKPLVVWDIIAALLAFKRSAAEYVEHILVKWLSISYVGSHVDLPTEKVLLHVSRIFSKLSSRQLHLLNIICRRVVLSELKADQINTKLENFEGLDCLEEKLIMWIKLLLSSERELRERLVGLSFSACMSLMSHSATFSSQSANWSPVGLAQMERWVSLNHNYVQDQLRVLASEIRKHKKRLQSSGYVATEQCCYCSAPVPFESPEVAFCQGVGQGHKLIRCAVSMEICPITPTWFCTCCHRRVSRMAPETLFALPGYPSLDFESSTESYTSNVTPKPLCPFCGILLQRLVPDFLLSASPV</sequence>
<organism evidence="4 5">
    <name type="scientific">Trema orientale</name>
    <name type="common">Charcoal tree</name>
    <name type="synonym">Celtis orientalis</name>
    <dbReference type="NCBI Taxonomy" id="63057"/>
    <lineage>
        <taxon>Eukaryota</taxon>
        <taxon>Viridiplantae</taxon>
        <taxon>Streptophyta</taxon>
        <taxon>Embryophyta</taxon>
        <taxon>Tracheophyta</taxon>
        <taxon>Spermatophyta</taxon>
        <taxon>Magnoliopsida</taxon>
        <taxon>eudicotyledons</taxon>
        <taxon>Gunneridae</taxon>
        <taxon>Pentapetalae</taxon>
        <taxon>rosids</taxon>
        <taxon>fabids</taxon>
        <taxon>Rosales</taxon>
        <taxon>Cannabaceae</taxon>
        <taxon>Trema</taxon>
    </lineage>
</organism>
<reference evidence="5" key="1">
    <citation type="submission" date="2016-06" db="EMBL/GenBank/DDBJ databases">
        <title>Parallel loss of symbiosis genes in relatives of nitrogen-fixing non-legume Parasponia.</title>
        <authorList>
            <person name="Van Velzen R."/>
            <person name="Holmer R."/>
            <person name="Bu F."/>
            <person name="Rutten L."/>
            <person name="Van Zeijl A."/>
            <person name="Liu W."/>
            <person name="Santuari L."/>
            <person name="Cao Q."/>
            <person name="Sharma T."/>
            <person name="Shen D."/>
            <person name="Roswanjaya Y."/>
            <person name="Wardhani T."/>
            <person name="Kalhor M.S."/>
            <person name="Jansen J."/>
            <person name="Van den Hoogen J."/>
            <person name="Gungor B."/>
            <person name="Hartog M."/>
            <person name="Hontelez J."/>
            <person name="Verver J."/>
            <person name="Yang W.-C."/>
            <person name="Schijlen E."/>
            <person name="Repin R."/>
            <person name="Schilthuizen M."/>
            <person name="Schranz E."/>
            <person name="Heidstra R."/>
            <person name="Miyata K."/>
            <person name="Fedorova E."/>
            <person name="Kohlen W."/>
            <person name="Bisseling T."/>
            <person name="Smit S."/>
            <person name="Geurts R."/>
        </authorList>
    </citation>
    <scope>NUCLEOTIDE SEQUENCE [LARGE SCALE GENOMIC DNA]</scope>
    <source>
        <strain evidence="5">cv. RG33-2</strain>
    </source>
</reference>
<dbReference type="FunCoup" id="A0A2P5EDP6">
    <property type="interactions" value="1020"/>
</dbReference>
<feature type="region of interest" description="Disordered" evidence="2">
    <location>
        <begin position="150"/>
        <end position="173"/>
    </location>
</feature>
<gene>
    <name evidence="4" type="ORF">TorRG33x02_204600</name>
</gene>
<evidence type="ECO:0000259" key="3">
    <source>
        <dbReference type="Pfam" id="PF12657"/>
    </source>
</evidence>
<evidence type="ECO:0000256" key="1">
    <source>
        <dbReference type="PROSITE-ProRule" id="PRU00221"/>
    </source>
</evidence>
<dbReference type="GO" id="GO:0004402">
    <property type="term" value="F:histone acetyltransferase activity"/>
    <property type="evidence" value="ECO:0007669"/>
    <property type="project" value="InterPro"/>
</dbReference>
<keyword evidence="5" id="KW-1185">Reference proteome</keyword>
<dbReference type="InterPro" id="IPR036322">
    <property type="entry name" value="WD40_repeat_dom_sf"/>
</dbReference>
<evidence type="ECO:0000256" key="2">
    <source>
        <dbReference type="SAM" id="MobiDB-lite"/>
    </source>
</evidence>
<dbReference type="EMBL" id="JXTC01000174">
    <property type="protein sequence ID" value="PON83654.1"/>
    <property type="molecule type" value="Genomic_DNA"/>
</dbReference>
<feature type="domain" description="Transcription factor IIIC 90kDa subunit N-terminal" evidence="3">
    <location>
        <begin position="22"/>
        <end position="501"/>
    </location>
</feature>
<dbReference type="InParanoid" id="A0A2P5EDP6"/>
<name>A0A2P5EDP6_TREOI</name>
<feature type="repeat" description="WD" evidence="1">
    <location>
        <begin position="330"/>
        <end position="343"/>
    </location>
</feature>
<dbReference type="OrthoDB" id="6021743at2759"/>
<dbReference type="STRING" id="63057.A0A2P5EDP6"/>
<dbReference type="InterPro" id="IPR024761">
    <property type="entry name" value="TFIIIC_delta_N"/>
</dbReference>
<dbReference type="GO" id="GO:0000127">
    <property type="term" value="C:transcription factor TFIIIC complex"/>
    <property type="evidence" value="ECO:0007669"/>
    <property type="project" value="InterPro"/>
</dbReference>
<feature type="repeat" description="WD" evidence="1">
    <location>
        <begin position="418"/>
        <end position="459"/>
    </location>
</feature>
<dbReference type="PANTHER" id="PTHR15496:SF2">
    <property type="entry name" value="GENERAL TRANSCRIPTION FACTOR 3C POLYPEPTIDE 4"/>
    <property type="match status" value="1"/>
</dbReference>
<dbReference type="InterPro" id="IPR015943">
    <property type="entry name" value="WD40/YVTN_repeat-like_dom_sf"/>
</dbReference>
<dbReference type="Pfam" id="PF12657">
    <property type="entry name" value="TFIIIC_delta"/>
    <property type="match status" value="1"/>
</dbReference>
<dbReference type="PANTHER" id="PTHR15496">
    <property type="entry name" value="GENERAL TRANSCRIPTION FACTOR 3C POLYPEPTIDE 4 FAMILY"/>
    <property type="match status" value="1"/>
</dbReference>
<dbReference type="SMART" id="SM00320">
    <property type="entry name" value="WD40"/>
    <property type="match status" value="4"/>
</dbReference>
<dbReference type="SUPFAM" id="SSF50978">
    <property type="entry name" value="WD40 repeat-like"/>
    <property type="match status" value="1"/>
</dbReference>
<comment type="caution">
    <text evidence="4">The sequence shown here is derived from an EMBL/GenBank/DDBJ whole genome shotgun (WGS) entry which is preliminary data.</text>
</comment>
<dbReference type="InterPro" id="IPR044230">
    <property type="entry name" value="GTF3C4"/>
</dbReference>
<dbReference type="Gene3D" id="2.130.10.10">
    <property type="entry name" value="YVTN repeat-like/Quinoprotein amine dehydrogenase"/>
    <property type="match status" value="2"/>
</dbReference>
<accession>A0A2P5EDP6</accession>
<evidence type="ECO:0000313" key="5">
    <source>
        <dbReference type="Proteomes" id="UP000237000"/>
    </source>
</evidence>
<dbReference type="GO" id="GO:0006384">
    <property type="term" value="P:transcription initiation at RNA polymerase III promoter"/>
    <property type="evidence" value="ECO:0007669"/>
    <property type="project" value="InterPro"/>
</dbReference>
<proteinExistence type="predicted"/>
<dbReference type="AlphaFoldDB" id="A0A2P5EDP6"/>